<keyword evidence="6" id="KW-1185">Reference proteome</keyword>
<dbReference type="InterPro" id="IPR000160">
    <property type="entry name" value="GGDEF_dom"/>
</dbReference>
<dbReference type="CDD" id="cd01949">
    <property type="entry name" value="GGDEF"/>
    <property type="match status" value="1"/>
</dbReference>
<dbReference type="PANTHER" id="PTHR45138:SF9">
    <property type="entry name" value="DIGUANYLATE CYCLASE DGCM-RELATED"/>
    <property type="match status" value="1"/>
</dbReference>
<dbReference type="Proteomes" id="UP001194469">
    <property type="component" value="Unassembled WGS sequence"/>
</dbReference>
<dbReference type="RefSeq" id="WP_196610616.1">
    <property type="nucleotide sequence ID" value="NZ_VRYY01000727.1"/>
</dbReference>
<dbReference type="EC" id="2.7.7.65" evidence="1"/>
<keyword evidence="3" id="KW-1133">Transmembrane helix</keyword>
<reference evidence="5 6" key="1">
    <citation type="submission" date="2019-08" db="EMBL/GenBank/DDBJ databases">
        <authorList>
            <person name="Luo N."/>
        </authorList>
    </citation>
    <scope>NUCLEOTIDE SEQUENCE [LARGE SCALE GENOMIC DNA]</scope>
    <source>
        <strain evidence="5 6">NCIMB 9442</strain>
    </source>
</reference>
<dbReference type="PANTHER" id="PTHR45138">
    <property type="entry name" value="REGULATORY COMPONENTS OF SENSORY TRANSDUCTION SYSTEM"/>
    <property type="match status" value="1"/>
</dbReference>
<feature type="transmembrane region" description="Helical" evidence="3">
    <location>
        <begin position="6"/>
        <end position="26"/>
    </location>
</feature>
<evidence type="ECO:0000256" key="1">
    <source>
        <dbReference type="ARBA" id="ARBA00012528"/>
    </source>
</evidence>
<protein>
    <recommendedName>
        <fullName evidence="1">diguanylate cyclase</fullName>
        <ecNumber evidence="1">2.7.7.65</ecNumber>
    </recommendedName>
</protein>
<comment type="catalytic activity">
    <reaction evidence="2">
        <text>2 GTP = 3',3'-c-di-GMP + 2 diphosphate</text>
        <dbReference type="Rhea" id="RHEA:24898"/>
        <dbReference type="ChEBI" id="CHEBI:33019"/>
        <dbReference type="ChEBI" id="CHEBI:37565"/>
        <dbReference type="ChEBI" id="CHEBI:58805"/>
        <dbReference type="EC" id="2.7.7.65"/>
    </reaction>
</comment>
<sequence>MTYLSTIHVDILMCLALLPAIAVAGIKLDRNIPAHRHLISVMVCVFTLLVLEACSVALDTNFNATIRDNVQLVPLGKLINSIGFLLVPVPAFLTWTFLHHWTGVRLAPSAILFWTLPLACNAALAILSYNAGLLFSIAPDNTYSRGPWFVVSPAMFYGYQALTVSVLIRHRARLRAEEAALFALALALPAITAAIQLHYFTFLTIWSSWAISCIILLVTVFINSSERDELTKLANRTAYRNAIAKARRMRELKMCVALLDMDGLKAINDRYGHAAGDHALLTLAEGLRTTFDEGFSVMRFGGDEFAVVQFDNDPAAIYERLCTLENSLAEQDATSGRTYRVAFSYGLACSRDGESVDALLKRCDTLMYDRKRQKHLKAGASAP</sequence>
<dbReference type="SUPFAM" id="SSF55073">
    <property type="entry name" value="Nucleotide cyclase"/>
    <property type="match status" value="1"/>
</dbReference>
<gene>
    <name evidence="5" type="ORF">FVW20_17720</name>
</gene>
<dbReference type="InterPro" id="IPR029787">
    <property type="entry name" value="Nucleotide_cyclase"/>
</dbReference>
<comment type="caution">
    <text evidence="5">The sequence shown here is derived from an EMBL/GenBank/DDBJ whole genome shotgun (WGS) entry which is preliminary data.</text>
</comment>
<feature type="transmembrane region" description="Helical" evidence="3">
    <location>
        <begin position="149"/>
        <end position="168"/>
    </location>
</feature>
<feature type="domain" description="GGDEF" evidence="4">
    <location>
        <begin position="252"/>
        <end position="383"/>
    </location>
</feature>
<evidence type="ECO:0000259" key="4">
    <source>
        <dbReference type="PROSITE" id="PS50887"/>
    </source>
</evidence>
<dbReference type="InterPro" id="IPR050469">
    <property type="entry name" value="Diguanylate_Cyclase"/>
</dbReference>
<dbReference type="Pfam" id="PF00990">
    <property type="entry name" value="GGDEF"/>
    <property type="match status" value="1"/>
</dbReference>
<dbReference type="SMART" id="SM00267">
    <property type="entry name" value="GGDEF"/>
    <property type="match status" value="1"/>
</dbReference>
<evidence type="ECO:0000256" key="2">
    <source>
        <dbReference type="ARBA" id="ARBA00034247"/>
    </source>
</evidence>
<accession>A0ABS0JAM3</accession>
<dbReference type="Gene3D" id="3.30.70.270">
    <property type="match status" value="1"/>
</dbReference>
<proteinExistence type="predicted"/>
<feature type="transmembrane region" description="Helical" evidence="3">
    <location>
        <begin position="110"/>
        <end position="129"/>
    </location>
</feature>
<feature type="transmembrane region" description="Helical" evidence="3">
    <location>
        <begin position="78"/>
        <end position="98"/>
    </location>
</feature>
<feature type="transmembrane region" description="Helical" evidence="3">
    <location>
        <begin position="38"/>
        <end position="58"/>
    </location>
</feature>
<feature type="transmembrane region" description="Helical" evidence="3">
    <location>
        <begin position="205"/>
        <end position="222"/>
    </location>
</feature>
<dbReference type="NCBIfam" id="TIGR00254">
    <property type="entry name" value="GGDEF"/>
    <property type="match status" value="1"/>
</dbReference>
<evidence type="ECO:0000256" key="3">
    <source>
        <dbReference type="SAM" id="Phobius"/>
    </source>
</evidence>
<keyword evidence="3" id="KW-0812">Transmembrane</keyword>
<evidence type="ECO:0000313" key="6">
    <source>
        <dbReference type="Proteomes" id="UP001194469"/>
    </source>
</evidence>
<dbReference type="PROSITE" id="PS50887">
    <property type="entry name" value="GGDEF"/>
    <property type="match status" value="1"/>
</dbReference>
<name>A0ABS0JAM3_9BACT</name>
<dbReference type="InterPro" id="IPR043128">
    <property type="entry name" value="Rev_trsase/Diguanyl_cyclase"/>
</dbReference>
<feature type="transmembrane region" description="Helical" evidence="3">
    <location>
        <begin position="180"/>
        <end position="199"/>
    </location>
</feature>
<keyword evidence="3" id="KW-0472">Membrane</keyword>
<evidence type="ECO:0000313" key="5">
    <source>
        <dbReference type="EMBL" id="MBG3878788.1"/>
    </source>
</evidence>
<dbReference type="EMBL" id="VRYY01000727">
    <property type="protein sequence ID" value="MBG3878788.1"/>
    <property type="molecule type" value="Genomic_DNA"/>
</dbReference>
<organism evidence="5 6">
    <name type="scientific">Nitratidesulfovibrio oxamicus</name>
    <dbReference type="NCBI Taxonomy" id="32016"/>
    <lineage>
        <taxon>Bacteria</taxon>
        <taxon>Pseudomonadati</taxon>
        <taxon>Thermodesulfobacteriota</taxon>
        <taxon>Desulfovibrionia</taxon>
        <taxon>Desulfovibrionales</taxon>
        <taxon>Desulfovibrionaceae</taxon>
        <taxon>Nitratidesulfovibrio</taxon>
    </lineage>
</organism>